<proteinExistence type="predicted"/>
<organism evidence="2 3">
    <name type="scientific">Phytophthora oleae</name>
    <dbReference type="NCBI Taxonomy" id="2107226"/>
    <lineage>
        <taxon>Eukaryota</taxon>
        <taxon>Sar</taxon>
        <taxon>Stramenopiles</taxon>
        <taxon>Oomycota</taxon>
        <taxon>Peronosporomycetes</taxon>
        <taxon>Peronosporales</taxon>
        <taxon>Peronosporaceae</taxon>
        <taxon>Phytophthora</taxon>
    </lineage>
</organism>
<dbReference type="Proteomes" id="UP001632037">
    <property type="component" value="Unassembled WGS sequence"/>
</dbReference>
<feature type="compositionally biased region" description="Low complexity" evidence="1">
    <location>
        <begin position="40"/>
        <end position="70"/>
    </location>
</feature>
<feature type="compositionally biased region" description="Basic and acidic residues" evidence="1">
    <location>
        <begin position="1"/>
        <end position="11"/>
    </location>
</feature>
<feature type="compositionally biased region" description="Polar residues" evidence="1">
    <location>
        <begin position="12"/>
        <end position="22"/>
    </location>
</feature>
<protein>
    <submittedName>
        <fullName evidence="2">Uncharacterized protein</fullName>
    </submittedName>
</protein>
<accession>A0ABD3F9S1</accession>
<dbReference type="EMBL" id="JBIMZQ010000034">
    <property type="protein sequence ID" value="KAL3661789.1"/>
    <property type="molecule type" value="Genomic_DNA"/>
</dbReference>
<feature type="compositionally biased region" description="Low complexity" evidence="1">
    <location>
        <begin position="78"/>
        <end position="99"/>
    </location>
</feature>
<comment type="caution">
    <text evidence="2">The sequence shown here is derived from an EMBL/GenBank/DDBJ whole genome shotgun (WGS) entry which is preliminary data.</text>
</comment>
<reference evidence="2 3" key="1">
    <citation type="submission" date="2024-09" db="EMBL/GenBank/DDBJ databases">
        <title>Genome sequencing and assembly of Phytophthora oleae, isolate VK10A, causative agent of rot of olive drupes.</title>
        <authorList>
            <person name="Conti Taguali S."/>
            <person name="Riolo M."/>
            <person name="La Spada F."/>
            <person name="Cacciola S.O."/>
            <person name="Dionisio G."/>
        </authorList>
    </citation>
    <scope>NUCLEOTIDE SEQUENCE [LARGE SCALE GENOMIC DNA]</scope>
    <source>
        <strain evidence="2 3">VK10A</strain>
    </source>
</reference>
<name>A0ABD3F9S1_9STRA</name>
<gene>
    <name evidence="2" type="ORF">V7S43_013084</name>
</gene>
<evidence type="ECO:0000313" key="2">
    <source>
        <dbReference type="EMBL" id="KAL3661789.1"/>
    </source>
</evidence>
<feature type="region of interest" description="Disordered" evidence="1">
    <location>
        <begin position="1"/>
        <end position="99"/>
    </location>
</feature>
<sequence length="99" mass="10868">MIDLTADKESDSGSTRRTTNNCGRKAECAANDRTNSENRPAAVAPVQAPLPEMTKTQEQQMQEKQTQTATEEQKQDKIAGQQQTKEQQTTGKIQGSTTL</sequence>
<evidence type="ECO:0000313" key="3">
    <source>
        <dbReference type="Proteomes" id="UP001632037"/>
    </source>
</evidence>
<dbReference type="AlphaFoldDB" id="A0ABD3F9S1"/>
<keyword evidence="3" id="KW-1185">Reference proteome</keyword>
<evidence type="ECO:0000256" key="1">
    <source>
        <dbReference type="SAM" id="MobiDB-lite"/>
    </source>
</evidence>